<comment type="similarity">
    <text evidence="2 8">Belongs to the periplasmic pilus chaperone family.</text>
</comment>
<dbReference type="InterPro" id="IPR008962">
    <property type="entry name" value="PapD-like_sf"/>
</dbReference>
<dbReference type="Proteomes" id="UP000255528">
    <property type="component" value="Unassembled WGS sequence"/>
</dbReference>
<feature type="domain" description="Pili assembly chaperone C-terminal" evidence="11">
    <location>
        <begin position="161"/>
        <end position="217"/>
    </location>
</feature>
<evidence type="ECO:0000256" key="5">
    <source>
        <dbReference type="ARBA" id="ARBA00022764"/>
    </source>
</evidence>
<dbReference type="PROSITE" id="PS00635">
    <property type="entry name" value="PILI_CHAPERONE"/>
    <property type="match status" value="1"/>
</dbReference>
<accession>A0A381C9R5</accession>
<dbReference type="InterPro" id="IPR016147">
    <property type="entry name" value="Pili_assmbl_chaperone_N"/>
</dbReference>
<dbReference type="RefSeq" id="WP_115628430.1">
    <property type="nucleotide sequence ID" value="NZ_UIGI01000001.1"/>
</dbReference>
<evidence type="ECO:0000313" key="12">
    <source>
        <dbReference type="EMBL" id="SUW63743.1"/>
    </source>
</evidence>
<evidence type="ECO:0000256" key="9">
    <source>
        <dbReference type="SAM" id="SignalP"/>
    </source>
</evidence>
<evidence type="ECO:0000256" key="8">
    <source>
        <dbReference type="RuleBase" id="RU003918"/>
    </source>
</evidence>
<dbReference type="AlphaFoldDB" id="A0A381C9R5"/>
<dbReference type="Pfam" id="PF02753">
    <property type="entry name" value="PapD_C"/>
    <property type="match status" value="1"/>
</dbReference>
<dbReference type="PANTHER" id="PTHR30251">
    <property type="entry name" value="PILUS ASSEMBLY CHAPERONE"/>
    <property type="match status" value="1"/>
</dbReference>
<gene>
    <name evidence="12" type="primary">focC_3</name>
    <name evidence="12" type="ORF">NCTC12119_02239</name>
</gene>
<evidence type="ECO:0000256" key="7">
    <source>
        <dbReference type="ARBA" id="ARBA00023319"/>
    </source>
</evidence>
<dbReference type="SUPFAM" id="SSF49354">
    <property type="entry name" value="PapD-like"/>
    <property type="match status" value="1"/>
</dbReference>
<keyword evidence="7" id="KW-0393">Immunoglobulin domain</keyword>
<dbReference type="InterPro" id="IPR036316">
    <property type="entry name" value="Pili_assmbl_chap_C_dom_sf"/>
</dbReference>
<evidence type="ECO:0000256" key="1">
    <source>
        <dbReference type="ARBA" id="ARBA00004418"/>
    </source>
</evidence>
<keyword evidence="5" id="KW-0574">Periplasm</keyword>
<feature type="signal peptide" evidence="9">
    <location>
        <begin position="1"/>
        <end position="23"/>
    </location>
</feature>
<dbReference type="InterPro" id="IPR050643">
    <property type="entry name" value="Periplasmic_pilus_chap"/>
</dbReference>
<dbReference type="GO" id="GO:0071555">
    <property type="term" value="P:cell wall organization"/>
    <property type="evidence" value="ECO:0007669"/>
    <property type="project" value="InterPro"/>
</dbReference>
<dbReference type="GO" id="GO:0030288">
    <property type="term" value="C:outer membrane-bounded periplasmic space"/>
    <property type="evidence" value="ECO:0007669"/>
    <property type="project" value="InterPro"/>
</dbReference>
<evidence type="ECO:0000256" key="4">
    <source>
        <dbReference type="ARBA" id="ARBA00022729"/>
    </source>
</evidence>
<dbReference type="InterPro" id="IPR016148">
    <property type="entry name" value="Pili_assmbl_chaperone_C"/>
</dbReference>
<feature type="domain" description="Pili assembly chaperone N-terminal" evidence="10">
    <location>
        <begin position="24"/>
        <end position="138"/>
    </location>
</feature>
<evidence type="ECO:0000256" key="6">
    <source>
        <dbReference type="ARBA" id="ARBA00023186"/>
    </source>
</evidence>
<dbReference type="InterPro" id="IPR013783">
    <property type="entry name" value="Ig-like_fold"/>
</dbReference>
<dbReference type="InterPro" id="IPR001829">
    <property type="entry name" value="Pili_assmbl_chaperone_bac"/>
</dbReference>
<dbReference type="PRINTS" id="PR00969">
    <property type="entry name" value="CHAPERONPILI"/>
</dbReference>
<keyword evidence="4 9" id="KW-0732">Signal</keyword>
<protein>
    <submittedName>
        <fullName evidence="12">Chaperone protein focC</fullName>
    </submittedName>
</protein>
<keyword evidence="6 8" id="KW-0143">Chaperone</keyword>
<feature type="chain" id="PRO_5016706713" evidence="9">
    <location>
        <begin position="24"/>
        <end position="225"/>
    </location>
</feature>
<evidence type="ECO:0000259" key="11">
    <source>
        <dbReference type="Pfam" id="PF02753"/>
    </source>
</evidence>
<dbReference type="InterPro" id="IPR018046">
    <property type="entry name" value="Pili_assmbl_chaperone_CS"/>
</dbReference>
<dbReference type="SUPFAM" id="SSF49584">
    <property type="entry name" value="Periplasmic chaperone C-domain"/>
    <property type="match status" value="1"/>
</dbReference>
<organism evidence="12 13">
    <name type="scientific">Buttiauxella agrestis</name>
    <dbReference type="NCBI Taxonomy" id="82977"/>
    <lineage>
        <taxon>Bacteria</taxon>
        <taxon>Pseudomonadati</taxon>
        <taxon>Pseudomonadota</taxon>
        <taxon>Gammaproteobacteria</taxon>
        <taxon>Enterobacterales</taxon>
        <taxon>Enterobacteriaceae</taxon>
        <taxon>Buttiauxella</taxon>
    </lineage>
</organism>
<evidence type="ECO:0000259" key="10">
    <source>
        <dbReference type="Pfam" id="PF00345"/>
    </source>
</evidence>
<dbReference type="Pfam" id="PF00345">
    <property type="entry name" value="PapD_N"/>
    <property type="match status" value="1"/>
</dbReference>
<sequence>MNFVSKTFIALVIASTAISAANAGVVIGGTRVIYDGGKKEASLSVNNPDSVPYLIQSWIDTQSGGAEKAPFIITPPLFRLDNGQQNILRIVRAGNLPDNKESMFWLNIKSIPSAPKKENTLQVAVKTRIKLIYRPEVLKKEIPEKLAGQLTWQKVGNQVQVTNPTNYYMNFNQITVSGKVVPEVTFVAPGSTARFNLPAGVSSGALSFKLISDYGGTGEAHNATI</sequence>
<evidence type="ECO:0000256" key="3">
    <source>
        <dbReference type="ARBA" id="ARBA00022558"/>
    </source>
</evidence>
<keyword evidence="3" id="KW-1029">Fimbrium biogenesis</keyword>
<dbReference type="FunFam" id="2.60.40.10:FF:000458">
    <property type="entry name" value="Molecular chaperone FimC"/>
    <property type="match status" value="1"/>
</dbReference>
<evidence type="ECO:0000256" key="2">
    <source>
        <dbReference type="ARBA" id="ARBA00007399"/>
    </source>
</evidence>
<reference evidence="12 13" key="1">
    <citation type="submission" date="2018-06" db="EMBL/GenBank/DDBJ databases">
        <authorList>
            <consortium name="Pathogen Informatics"/>
            <person name="Doyle S."/>
        </authorList>
    </citation>
    <scope>NUCLEOTIDE SEQUENCE [LARGE SCALE GENOMIC DNA]</scope>
    <source>
        <strain evidence="12 13">NCTC12119</strain>
    </source>
</reference>
<dbReference type="PANTHER" id="PTHR30251:SF9">
    <property type="entry name" value="CHAPERONE PROTEIN CAF1M"/>
    <property type="match status" value="1"/>
</dbReference>
<evidence type="ECO:0000313" key="13">
    <source>
        <dbReference type="Proteomes" id="UP000255528"/>
    </source>
</evidence>
<dbReference type="Gene3D" id="2.60.40.10">
    <property type="entry name" value="Immunoglobulins"/>
    <property type="match status" value="2"/>
</dbReference>
<dbReference type="EMBL" id="UIGI01000001">
    <property type="protein sequence ID" value="SUW63743.1"/>
    <property type="molecule type" value="Genomic_DNA"/>
</dbReference>
<name>A0A381C9R5_9ENTR</name>
<comment type="subcellular location">
    <subcellularLocation>
        <location evidence="1 8">Periplasm</location>
    </subcellularLocation>
</comment>
<proteinExistence type="inferred from homology"/>